<organism evidence="2 3">
    <name type="scientific">Karstenula rhodostoma CBS 690.94</name>
    <dbReference type="NCBI Taxonomy" id="1392251"/>
    <lineage>
        <taxon>Eukaryota</taxon>
        <taxon>Fungi</taxon>
        <taxon>Dikarya</taxon>
        <taxon>Ascomycota</taxon>
        <taxon>Pezizomycotina</taxon>
        <taxon>Dothideomycetes</taxon>
        <taxon>Pleosporomycetidae</taxon>
        <taxon>Pleosporales</taxon>
        <taxon>Massarineae</taxon>
        <taxon>Didymosphaeriaceae</taxon>
        <taxon>Karstenula</taxon>
    </lineage>
</organism>
<gene>
    <name evidence="2" type="ORF">P171DRAFT_503628</name>
</gene>
<keyword evidence="3" id="KW-1185">Reference proteome</keyword>
<evidence type="ECO:0000313" key="3">
    <source>
        <dbReference type="Proteomes" id="UP000799764"/>
    </source>
</evidence>
<dbReference type="Pfam" id="PF25545">
    <property type="entry name" value="DUF7924"/>
    <property type="match status" value="1"/>
</dbReference>
<name>A0A9P4PV51_9PLEO</name>
<proteinExistence type="predicted"/>
<feature type="domain" description="DUF7924" evidence="1">
    <location>
        <begin position="4"/>
        <end position="82"/>
    </location>
</feature>
<dbReference type="AlphaFoldDB" id="A0A9P4PV51"/>
<dbReference type="Proteomes" id="UP000799764">
    <property type="component" value="Unassembled WGS sequence"/>
</dbReference>
<comment type="caution">
    <text evidence="2">The sequence shown here is derived from an EMBL/GenBank/DDBJ whole genome shotgun (WGS) entry which is preliminary data.</text>
</comment>
<protein>
    <recommendedName>
        <fullName evidence="1">DUF7924 domain-containing protein</fullName>
    </recommendedName>
</protein>
<reference evidence="2" key="1">
    <citation type="journal article" date="2020" name="Stud. Mycol.">
        <title>101 Dothideomycetes genomes: a test case for predicting lifestyles and emergence of pathogens.</title>
        <authorList>
            <person name="Haridas S."/>
            <person name="Albert R."/>
            <person name="Binder M."/>
            <person name="Bloem J."/>
            <person name="Labutti K."/>
            <person name="Salamov A."/>
            <person name="Andreopoulos B."/>
            <person name="Baker S."/>
            <person name="Barry K."/>
            <person name="Bills G."/>
            <person name="Bluhm B."/>
            <person name="Cannon C."/>
            <person name="Castanera R."/>
            <person name="Culley D."/>
            <person name="Daum C."/>
            <person name="Ezra D."/>
            <person name="Gonzalez J."/>
            <person name="Henrissat B."/>
            <person name="Kuo A."/>
            <person name="Liang C."/>
            <person name="Lipzen A."/>
            <person name="Lutzoni F."/>
            <person name="Magnuson J."/>
            <person name="Mondo S."/>
            <person name="Nolan M."/>
            <person name="Ohm R."/>
            <person name="Pangilinan J."/>
            <person name="Park H.-J."/>
            <person name="Ramirez L."/>
            <person name="Alfaro M."/>
            <person name="Sun H."/>
            <person name="Tritt A."/>
            <person name="Yoshinaga Y."/>
            <person name="Zwiers L.-H."/>
            <person name="Turgeon B."/>
            <person name="Goodwin S."/>
            <person name="Spatafora J."/>
            <person name="Crous P."/>
            <person name="Grigoriev I."/>
        </authorList>
    </citation>
    <scope>NUCLEOTIDE SEQUENCE</scope>
    <source>
        <strain evidence="2">CBS 690.94</strain>
    </source>
</reference>
<dbReference type="InterPro" id="IPR057684">
    <property type="entry name" value="DUF7924"/>
</dbReference>
<evidence type="ECO:0000313" key="2">
    <source>
        <dbReference type="EMBL" id="KAF2450855.1"/>
    </source>
</evidence>
<feature type="non-terminal residue" evidence="2">
    <location>
        <position position="1"/>
    </location>
</feature>
<dbReference type="EMBL" id="MU001493">
    <property type="protein sequence ID" value="KAF2450855.1"/>
    <property type="molecule type" value="Genomic_DNA"/>
</dbReference>
<sequence>PYHISTPKPDITVGLAHTAFAQPHQRRLVDQASASILSDPYVADMGVRFPFMVVETKGLSLSGSLISGQNQAAISGACMLTILKDLH</sequence>
<evidence type="ECO:0000259" key="1">
    <source>
        <dbReference type="Pfam" id="PF25545"/>
    </source>
</evidence>
<accession>A0A9P4PV51</accession>
<dbReference type="OrthoDB" id="5372703at2759"/>